<organism evidence="1 2">
    <name type="scientific">Pseudoneurospora amorphoporcata</name>
    <dbReference type="NCBI Taxonomy" id="241081"/>
    <lineage>
        <taxon>Eukaryota</taxon>
        <taxon>Fungi</taxon>
        <taxon>Dikarya</taxon>
        <taxon>Ascomycota</taxon>
        <taxon>Pezizomycotina</taxon>
        <taxon>Sordariomycetes</taxon>
        <taxon>Sordariomycetidae</taxon>
        <taxon>Sordariales</taxon>
        <taxon>Sordariaceae</taxon>
        <taxon>Pseudoneurospora</taxon>
    </lineage>
</organism>
<sequence length="69" mass="7800">APSTVQALGGRTLDAEQPESLLERACNDCGMDTGRQMDCRLFLFINVVRIRRGYRVQVEQDRTTLILDS</sequence>
<protein>
    <submittedName>
        <fullName evidence="1">Uncharacterized protein</fullName>
    </submittedName>
</protein>
<evidence type="ECO:0000313" key="1">
    <source>
        <dbReference type="EMBL" id="KAK3949893.1"/>
    </source>
</evidence>
<comment type="caution">
    <text evidence="1">The sequence shown here is derived from an EMBL/GenBank/DDBJ whole genome shotgun (WGS) entry which is preliminary data.</text>
</comment>
<reference evidence="1" key="2">
    <citation type="submission" date="2023-06" db="EMBL/GenBank/DDBJ databases">
        <authorList>
            <consortium name="Lawrence Berkeley National Laboratory"/>
            <person name="Mondo S.J."/>
            <person name="Hensen N."/>
            <person name="Bonometti L."/>
            <person name="Westerberg I."/>
            <person name="Brannstrom I.O."/>
            <person name="Guillou S."/>
            <person name="Cros-Aarteil S."/>
            <person name="Calhoun S."/>
            <person name="Haridas S."/>
            <person name="Kuo A."/>
            <person name="Pangilinan J."/>
            <person name="Riley R."/>
            <person name="Labutti K."/>
            <person name="Andreopoulos B."/>
            <person name="Lipzen A."/>
            <person name="Chen C."/>
            <person name="Yanf M."/>
            <person name="Daum C."/>
            <person name="Ng V."/>
            <person name="Clum A."/>
            <person name="Steindorff A."/>
            <person name="Ohm R."/>
            <person name="Martin F."/>
            <person name="Silar P."/>
            <person name="Natvig D."/>
            <person name="Lalanne C."/>
            <person name="Gautier V."/>
            <person name="Ament-Velasquez S.L."/>
            <person name="Kruys A."/>
            <person name="Hutchinson M.I."/>
            <person name="Powell A.J."/>
            <person name="Barry K."/>
            <person name="Miller A.N."/>
            <person name="Grigoriev I.V."/>
            <person name="Debuchy R."/>
            <person name="Gladieux P."/>
            <person name="Thoren M.H."/>
            <person name="Johannesson H."/>
        </authorList>
    </citation>
    <scope>NUCLEOTIDE SEQUENCE</scope>
    <source>
        <strain evidence="1">CBS 626.80</strain>
    </source>
</reference>
<dbReference type="EMBL" id="MU859198">
    <property type="protein sequence ID" value="KAK3949893.1"/>
    <property type="molecule type" value="Genomic_DNA"/>
</dbReference>
<feature type="non-terminal residue" evidence="1">
    <location>
        <position position="1"/>
    </location>
</feature>
<dbReference type="AlphaFoldDB" id="A0AAN6SE69"/>
<keyword evidence="2" id="KW-1185">Reference proteome</keyword>
<evidence type="ECO:0000313" key="2">
    <source>
        <dbReference type="Proteomes" id="UP001303222"/>
    </source>
</evidence>
<reference evidence="1" key="1">
    <citation type="journal article" date="2023" name="Mol. Phylogenet. Evol.">
        <title>Genome-scale phylogeny and comparative genomics of the fungal order Sordariales.</title>
        <authorList>
            <person name="Hensen N."/>
            <person name="Bonometti L."/>
            <person name="Westerberg I."/>
            <person name="Brannstrom I.O."/>
            <person name="Guillou S."/>
            <person name="Cros-Aarteil S."/>
            <person name="Calhoun S."/>
            <person name="Haridas S."/>
            <person name="Kuo A."/>
            <person name="Mondo S."/>
            <person name="Pangilinan J."/>
            <person name="Riley R."/>
            <person name="LaButti K."/>
            <person name="Andreopoulos B."/>
            <person name="Lipzen A."/>
            <person name="Chen C."/>
            <person name="Yan M."/>
            <person name="Daum C."/>
            <person name="Ng V."/>
            <person name="Clum A."/>
            <person name="Steindorff A."/>
            <person name="Ohm R.A."/>
            <person name="Martin F."/>
            <person name="Silar P."/>
            <person name="Natvig D.O."/>
            <person name="Lalanne C."/>
            <person name="Gautier V."/>
            <person name="Ament-Velasquez S.L."/>
            <person name="Kruys A."/>
            <person name="Hutchinson M.I."/>
            <person name="Powell A.J."/>
            <person name="Barry K."/>
            <person name="Miller A.N."/>
            <person name="Grigoriev I.V."/>
            <person name="Debuchy R."/>
            <person name="Gladieux P."/>
            <person name="Hiltunen Thoren M."/>
            <person name="Johannesson H."/>
        </authorList>
    </citation>
    <scope>NUCLEOTIDE SEQUENCE</scope>
    <source>
        <strain evidence="1">CBS 626.80</strain>
    </source>
</reference>
<dbReference type="Proteomes" id="UP001303222">
    <property type="component" value="Unassembled WGS sequence"/>
</dbReference>
<accession>A0AAN6SE69</accession>
<proteinExistence type="predicted"/>
<name>A0AAN6SE69_9PEZI</name>
<gene>
    <name evidence="1" type="ORF">QBC32DRAFT_218695</name>
</gene>